<organism evidence="1 2">
    <name type="scientific">Winogradskyella psychrotolerans RS-3</name>
    <dbReference type="NCBI Taxonomy" id="641526"/>
    <lineage>
        <taxon>Bacteria</taxon>
        <taxon>Pseudomonadati</taxon>
        <taxon>Bacteroidota</taxon>
        <taxon>Flavobacteriia</taxon>
        <taxon>Flavobacteriales</taxon>
        <taxon>Flavobacteriaceae</taxon>
        <taxon>Winogradskyella</taxon>
    </lineage>
</organism>
<comment type="caution">
    <text evidence="1">The sequence shown here is derived from an EMBL/GenBank/DDBJ whole genome shotgun (WGS) entry which is preliminary data.</text>
</comment>
<keyword evidence="2" id="KW-1185">Reference proteome</keyword>
<dbReference type="EMBL" id="ATMR01000077">
    <property type="protein sequence ID" value="EPR73882.1"/>
    <property type="molecule type" value="Genomic_DNA"/>
</dbReference>
<evidence type="ECO:0000313" key="1">
    <source>
        <dbReference type="EMBL" id="EPR73882.1"/>
    </source>
</evidence>
<name>S7VWV7_9FLAO</name>
<sequence>MFYRHGVILIDVKKALQIETLFYYLLKFFKLRLGIINQNIF</sequence>
<accession>S7VWV7</accession>
<proteinExistence type="predicted"/>
<gene>
    <name evidence="1" type="ORF">ADIWIN_1052</name>
</gene>
<protein>
    <submittedName>
        <fullName evidence="1">Uncharacterized protein</fullName>
    </submittedName>
</protein>
<dbReference type="AlphaFoldDB" id="S7VWV7"/>
<evidence type="ECO:0000313" key="2">
    <source>
        <dbReference type="Proteomes" id="UP000014962"/>
    </source>
</evidence>
<dbReference type="Proteomes" id="UP000014962">
    <property type="component" value="Unassembled WGS sequence"/>
</dbReference>
<reference evidence="1 2" key="1">
    <citation type="journal article" date="2013" name="Genome Announc.">
        <title>Draft Genome Sequence of Winogradskyella psychrotolerans RS-3T, Isolated from the Marine Transect of Kongsfjorden, Ny-Alesund, Svalbard, Arctic Ocean.</title>
        <authorList>
            <person name="Kumar Pinnaka A."/>
            <person name="Ara S."/>
            <person name="Singh A."/>
            <person name="Shivaji S."/>
        </authorList>
    </citation>
    <scope>NUCLEOTIDE SEQUENCE [LARGE SCALE GENOMIC DNA]</scope>
    <source>
        <strain evidence="1 2">RS-3</strain>
    </source>
</reference>